<evidence type="ECO:0000313" key="15">
    <source>
        <dbReference type="EMBL" id="OXA41582.1"/>
    </source>
</evidence>
<keyword evidence="6 13" id="KW-1133">Transmembrane helix</keyword>
<keyword evidence="7 12" id="KW-0560">Oxidoreductase</keyword>
<proteinExistence type="inferred from homology"/>
<evidence type="ECO:0000256" key="1">
    <source>
        <dbReference type="ARBA" id="ARBA00004141"/>
    </source>
</evidence>
<evidence type="ECO:0000256" key="6">
    <source>
        <dbReference type="ARBA" id="ARBA00022989"/>
    </source>
</evidence>
<keyword evidence="3 12" id="KW-0444">Lipid biosynthesis</keyword>
<evidence type="ECO:0000256" key="2">
    <source>
        <dbReference type="ARBA" id="ARBA00009295"/>
    </source>
</evidence>
<evidence type="ECO:0000256" key="5">
    <source>
        <dbReference type="ARBA" id="ARBA00022832"/>
    </source>
</evidence>
<evidence type="ECO:0000256" key="11">
    <source>
        <dbReference type="ARBA" id="ARBA00023160"/>
    </source>
</evidence>
<dbReference type="PANTHER" id="PTHR11351">
    <property type="entry name" value="ACYL-COA DESATURASE"/>
    <property type="match status" value="1"/>
</dbReference>
<reference evidence="15 16" key="1">
    <citation type="submission" date="2015-12" db="EMBL/GenBank/DDBJ databases">
        <title>The genome of Folsomia candida.</title>
        <authorList>
            <person name="Faddeeva A."/>
            <person name="Derks M.F."/>
            <person name="Anvar Y."/>
            <person name="Smit S."/>
            <person name="Van Straalen N."/>
            <person name="Roelofs D."/>
        </authorList>
    </citation>
    <scope>NUCLEOTIDE SEQUENCE [LARGE SCALE GENOMIC DNA]</scope>
    <source>
        <strain evidence="15 16">VU population</strain>
        <tissue evidence="15">Whole body</tissue>
    </source>
</reference>
<dbReference type="InterPro" id="IPR015876">
    <property type="entry name" value="Acyl-CoA_DS"/>
</dbReference>
<comment type="caution">
    <text evidence="15">The sequence shown here is derived from an EMBL/GenBank/DDBJ whole genome shotgun (WGS) entry which is preliminary data.</text>
</comment>
<feature type="transmembrane region" description="Helical" evidence="13">
    <location>
        <begin position="243"/>
        <end position="263"/>
    </location>
</feature>
<dbReference type="GO" id="GO:0005789">
    <property type="term" value="C:endoplasmic reticulum membrane"/>
    <property type="evidence" value="ECO:0007669"/>
    <property type="project" value="TreeGrafter"/>
</dbReference>
<dbReference type="EMBL" id="LNIX01000029">
    <property type="protein sequence ID" value="OXA41582.1"/>
    <property type="molecule type" value="Genomic_DNA"/>
</dbReference>
<evidence type="ECO:0000256" key="7">
    <source>
        <dbReference type="ARBA" id="ARBA00023002"/>
    </source>
</evidence>
<evidence type="ECO:0000256" key="10">
    <source>
        <dbReference type="ARBA" id="ARBA00023136"/>
    </source>
</evidence>
<dbReference type="CDD" id="cd03505">
    <property type="entry name" value="Delta9-FADS-like"/>
    <property type="match status" value="1"/>
</dbReference>
<feature type="transmembrane region" description="Helical" evidence="13">
    <location>
        <begin position="213"/>
        <end position="231"/>
    </location>
</feature>
<evidence type="ECO:0000256" key="9">
    <source>
        <dbReference type="ARBA" id="ARBA00023098"/>
    </source>
</evidence>
<dbReference type="GO" id="GO:0004768">
    <property type="term" value="F:stearoyl-CoA 9-desaturase activity"/>
    <property type="evidence" value="ECO:0007669"/>
    <property type="project" value="TreeGrafter"/>
</dbReference>
<keyword evidence="5" id="KW-0276">Fatty acid metabolism</keyword>
<evidence type="ECO:0000256" key="13">
    <source>
        <dbReference type="SAM" id="Phobius"/>
    </source>
</evidence>
<comment type="subcellular location">
    <subcellularLocation>
        <location evidence="1">Membrane</location>
        <topology evidence="1">Multi-pass membrane protein</topology>
    </subcellularLocation>
</comment>
<evidence type="ECO:0000256" key="3">
    <source>
        <dbReference type="ARBA" id="ARBA00022516"/>
    </source>
</evidence>
<comment type="similarity">
    <text evidence="2 12">Belongs to the fatty acid desaturase type 1 family.</text>
</comment>
<dbReference type="PANTHER" id="PTHR11351:SF31">
    <property type="entry name" value="DESATURASE 1, ISOFORM A-RELATED"/>
    <property type="match status" value="1"/>
</dbReference>
<dbReference type="Pfam" id="PF00487">
    <property type="entry name" value="FA_desaturase"/>
    <property type="match status" value="1"/>
</dbReference>
<evidence type="ECO:0000256" key="8">
    <source>
        <dbReference type="ARBA" id="ARBA00023004"/>
    </source>
</evidence>
<comment type="domain">
    <text evidence="12">The histidine box domains are involved in binding the catalytic metal ions.</text>
</comment>
<keyword evidence="8" id="KW-0408">Iron</keyword>
<keyword evidence="10 13" id="KW-0472">Membrane</keyword>
<keyword evidence="16" id="KW-1185">Reference proteome</keyword>
<evidence type="ECO:0000313" key="16">
    <source>
        <dbReference type="Proteomes" id="UP000198287"/>
    </source>
</evidence>
<protein>
    <submittedName>
        <fullName evidence="15">Acyl-CoA Delta(11) desaturase</fullName>
    </submittedName>
</protein>
<dbReference type="AlphaFoldDB" id="A0A226D7R0"/>
<keyword evidence="11 12" id="KW-0275">Fatty acid biosynthesis</keyword>
<dbReference type="GO" id="GO:0006636">
    <property type="term" value="P:unsaturated fatty acid biosynthetic process"/>
    <property type="evidence" value="ECO:0007669"/>
    <property type="project" value="TreeGrafter"/>
</dbReference>
<sequence length="349" mass="40428">MTFWTIKLLFTIDLQDFKANPVSNNTRKAVRFKLQISNLFFKMGQNSNLEISSNSPKYRFKYAPLPIINITWTHLVTIYGIYLILSGHIYWKTIIFSWIYGFCGQIGVHGGAHRLWSHKSYKAKLPLVLVLVWWQTISGQNSIYEWARDHRVHHANTETDADPHNAKRGLFFSHIGWLMVRKHVDVIAAGKKMDLSDLEDDPVIMFQYRHYKILATIFTFGGPILFTWYFFGESLFNSWVMVVVRYVLSLHGTFLVNSWAHWYGTRPYDKNINPSESIFTSVFSGGEGWHNYHHTFPWDYKTGELGGHRFSTTTMFIDACAKLGLVYGRKSVSGEVVKKRMQRTGDGSS</sequence>
<dbReference type="PRINTS" id="PR00075">
    <property type="entry name" value="FACDDSATRASE"/>
</dbReference>
<feature type="domain" description="Fatty acid desaturase" evidence="14">
    <location>
        <begin position="91"/>
        <end position="297"/>
    </location>
</feature>
<feature type="transmembrane region" description="Helical" evidence="13">
    <location>
        <begin position="62"/>
        <end position="83"/>
    </location>
</feature>
<gene>
    <name evidence="15" type="ORF">Fcan01_23807</name>
</gene>
<keyword evidence="9" id="KW-0443">Lipid metabolism</keyword>
<organism evidence="15 16">
    <name type="scientific">Folsomia candida</name>
    <name type="common">Springtail</name>
    <dbReference type="NCBI Taxonomy" id="158441"/>
    <lineage>
        <taxon>Eukaryota</taxon>
        <taxon>Metazoa</taxon>
        <taxon>Ecdysozoa</taxon>
        <taxon>Arthropoda</taxon>
        <taxon>Hexapoda</taxon>
        <taxon>Collembola</taxon>
        <taxon>Entomobryomorpha</taxon>
        <taxon>Isotomoidea</taxon>
        <taxon>Isotomidae</taxon>
        <taxon>Proisotominae</taxon>
        <taxon>Folsomia</taxon>
    </lineage>
</organism>
<evidence type="ECO:0000256" key="4">
    <source>
        <dbReference type="ARBA" id="ARBA00022692"/>
    </source>
</evidence>
<dbReference type="OrthoDB" id="10260134at2759"/>
<dbReference type="Proteomes" id="UP000198287">
    <property type="component" value="Unassembled WGS sequence"/>
</dbReference>
<dbReference type="GO" id="GO:0005506">
    <property type="term" value="F:iron ion binding"/>
    <property type="evidence" value="ECO:0007669"/>
    <property type="project" value="TreeGrafter"/>
</dbReference>
<accession>A0A226D7R0</accession>
<feature type="transmembrane region" description="Helical" evidence="13">
    <location>
        <begin position="89"/>
        <end position="112"/>
    </location>
</feature>
<dbReference type="InterPro" id="IPR005804">
    <property type="entry name" value="FA_desaturase_dom"/>
</dbReference>
<evidence type="ECO:0000256" key="12">
    <source>
        <dbReference type="RuleBase" id="RU000581"/>
    </source>
</evidence>
<evidence type="ECO:0000259" key="14">
    <source>
        <dbReference type="Pfam" id="PF00487"/>
    </source>
</evidence>
<name>A0A226D7R0_FOLCA</name>
<comment type="cofactor">
    <cofactor evidence="12">
        <name>Fe(2+)</name>
        <dbReference type="ChEBI" id="CHEBI:29033"/>
    </cofactor>
</comment>
<keyword evidence="4 12" id="KW-0812">Transmembrane</keyword>
<dbReference type="OMA" id="IFPYYVM"/>